<evidence type="ECO:0000313" key="3">
    <source>
        <dbReference type="Proteomes" id="UP000192448"/>
    </source>
</evidence>
<comment type="caution">
    <text evidence="2">The sequence shown here is derived from an EMBL/GenBank/DDBJ whole genome shotgun (WGS) entry which is preliminary data.</text>
</comment>
<evidence type="ECO:0000313" key="2">
    <source>
        <dbReference type="EMBL" id="ORA32532.1"/>
    </source>
</evidence>
<proteinExistence type="predicted"/>
<dbReference type="AlphaFoldDB" id="A0A1X0AR70"/>
<protein>
    <recommendedName>
        <fullName evidence="4">DUF2628 domain-containing protein</fullName>
    </recommendedName>
</protein>
<dbReference type="EMBL" id="MVHF01000025">
    <property type="protein sequence ID" value="ORA32532.1"/>
    <property type="molecule type" value="Genomic_DNA"/>
</dbReference>
<feature type="transmembrane region" description="Helical" evidence="1">
    <location>
        <begin position="78"/>
        <end position="95"/>
    </location>
</feature>
<accession>A0A1X0AR70</accession>
<keyword evidence="1" id="KW-1133">Transmembrane helix</keyword>
<sequence length="142" mass="15871">MAVRIHRVTEQTPSVTLSPAWQRRFDFFTIYGLPNSSPESKAVYRSLPFGTKLRIGSNFPAFFFGPIYFFVKGMWRKGLTLFGIAMAISAVLVVLDVSDNVTRAAGIAVASVAMSTANYAYYLHVTRGSQSWNLFEGFGRKR</sequence>
<keyword evidence="1" id="KW-0472">Membrane</keyword>
<evidence type="ECO:0000256" key="1">
    <source>
        <dbReference type="SAM" id="Phobius"/>
    </source>
</evidence>
<reference evidence="2 3" key="1">
    <citation type="submission" date="2017-02" db="EMBL/GenBank/DDBJ databases">
        <title>The new phylogeny of genus Mycobacterium.</title>
        <authorList>
            <person name="Tortoli E."/>
            <person name="Trovato A."/>
            <person name="Cirillo D.M."/>
        </authorList>
    </citation>
    <scope>NUCLEOTIDE SEQUENCE [LARGE SCALE GENOMIC DNA]</scope>
    <source>
        <strain evidence="2 3">RW6</strain>
    </source>
</reference>
<dbReference type="Pfam" id="PF10947">
    <property type="entry name" value="DUF2628"/>
    <property type="match status" value="1"/>
</dbReference>
<dbReference type="STRING" id="1927124.BST13_22140"/>
<dbReference type="InterPro" id="IPR024399">
    <property type="entry name" value="DUF2628"/>
</dbReference>
<organism evidence="2 3">
    <name type="scientific">Mycobacterium aquaticum</name>
    <dbReference type="NCBI Taxonomy" id="1927124"/>
    <lineage>
        <taxon>Bacteria</taxon>
        <taxon>Bacillati</taxon>
        <taxon>Actinomycetota</taxon>
        <taxon>Actinomycetes</taxon>
        <taxon>Mycobacteriales</taxon>
        <taxon>Mycobacteriaceae</taxon>
        <taxon>Mycobacterium</taxon>
    </lineage>
</organism>
<name>A0A1X0AR70_9MYCO</name>
<dbReference type="RefSeq" id="WP_083166251.1">
    <property type="nucleotide sequence ID" value="NZ_MVHF01000025.1"/>
</dbReference>
<feature type="transmembrane region" description="Helical" evidence="1">
    <location>
        <begin position="101"/>
        <end position="122"/>
    </location>
</feature>
<gene>
    <name evidence="2" type="ORF">BST13_22140</name>
</gene>
<dbReference type="Proteomes" id="UP000192448">
    <property type="component" value="Unassembled WGS sequence"/>
</dbReference>
<dbReference type="OrthoDB" id="4727912at2"/>
<keyword evidence="1" id="KW-0812">Transmembrane</keyword>
<evidence type="ECO:0008006" key="4">
    <source>
        <dbReference type="Google" id="ProtNLM"/>
    </source>
</evidence>
<keyword evidence="3" id="KW-1185">Reference proteome</keyword>